<protein>
    <submittedName>
        <fullName evidence="5">Acyl-CoA thioesterase II</fullName>
    </submittedName>
</protein>
<dbReference type="SUPFAM" id="SSF54637">
    <property type="entry name" value="Thioesterase/thiol ester dehydrase-isomerase"/>
    <property type="match status" value="2"/>
</dbReference>
<evidence type="ECO:0000259" key="3">
    <source>
        <dbReference type="Pfam" id="PF02551"/>
    </source>
</evidence>
<dbReference type="Pfam" id="PF02551">
    <property type="entry name" value="Acyl_CoA_thio"/>
    <property type="match status" value="1"/>
</dbReference>
<accession>A0ABY7K363</accession>
<dbReference type="InterPro" id="IPR025652">
    <property type="entry name" value="TesB_C"/>
</dbReference>
<dbReference type="InterPro" id="IPR003703">
    <property type="entry name" value="Acyl_CoA_thio"/>
</dbReference>
<name>A0ABY7K363_9ACTN</name>
<dbReference type="InterPro" id="IPR029069">
    <property type="entry name" value="HotDog_dom_sf"/>
</dbReference>
<evidence type="ECO:0000256" key="1">
    <source>
        <dbReference type="ARBA" id="ARBA00006538"/>
    </source>
</evidence>
<dbReference type="Gene3D" id="2.40.160.210">
    <property type="entry name" value="Acyl-CoA thioesterase, double hotdog domain"/>
    <property type="match status" value="1"/>
</dbReference>
<keyword evidence="6" id="KW-1185">Reference proteome</keyword>
<evidence type="ECO:0000313" key="5">
    <source>
        <dbReference type="EMBL" id="WAX57794.1"/>
    </source>
</evidence>
<dbReference type="PANTHER" id="PTHR11066:SF34">
    <property type="entry name" value="ACYL-COENZYME A THIOESTERASE 8"/>
    <property type="match status" value="1"/>
</dbReference>
<feature type="domain" description="Acyl-CoA thioesterase 2 C-terminal" evidence="3">
    <location>
        <begin position="203"/>
        <end position="306"/>
    </location>
</feature>
<evidence type="ECO:0000313" key="6">
    <source>
        <dbReference type="Proteomes" id="UP001164693"/>
    </source>
</evidence>
<dbReference type="InterPro" id="IPR042171">
    <property type="entry name" value="Acyl-CoA_hotdog"/>
</dbReference>
<dbReference type="Proteomes" id="UP001164693">
    <property type="component" value="Chromosome"/>
</dbReference>
<reference evidence="5" key="1">
    <citation type="submission" date="2022-05" db="EMBL/GenBank/DDBJ databases">
        <title>Jatrophihabitans sp. SB3-54 whole genome sequence.</title>
        <authorList>
            <person name="Suh M.K."/>
            <person name="Eom M.K."/>
            <person name="Kim J.S."/>
            <person name="Kim H.S."/>
            <person name="Do H.E."/>
            <person name="Shin Y.K."/>
            <person name="Lee J.-S."/>
        </authorList>
    </citation>
    <scope>NUCLEOTIDE SEQUENCE</scope>
    <source>
        <strain evidence="5">SB3-54</strain>
    </source>
</reference>
<dbReference type="InterPro" id="IPR049449">
    <property type="entry name" value="TesB_ACOT8-like_N"/>
</dbReference>
<evidence type="ECO:0000256" key="2">
    <source>
        <dbReference type="ARBA" id="ARBA00022801"/>
    </source>
</evidence>
<sequence>MTSEPRRHAGPADDLGTDYAPCFDEVGQVAVDGLVRLLDLERIEENIFRGDSSRTRWQRAFGGQVAGQALVAAGRTVDPDRHVHSLHSYFIRPGDSNAPIVYEVDRVRDGRSFSTRRVTAIQFGRAIFALSASFQLEQPGLEHGSPMPAAPPPQSLPTFEQRYERADKELADYYRTNPRPIDLRYVDDPPWQYADPQPREGINRVWMRANGRLPDDPLLHVCVLTFASDLTLLDSVLVRHGLVAGQQVKAMASLDHAMWFQRRFRADEWILYVSESPTASGGRGLASGRFFDQSGQHLVSVVQEGMVRIS</sequence>
<gene>
    <name evidence="5" type="ORF">M6B22_03265</name>
</gene>
<dbReference type="CDD" id="cd03444">
    <property type="entry name" value="Thioesterase_II_repeat1"/>
    <property type="match status" value="1"/>
</dbReference>
<comment type="similarity">
    <text evidence="1">Belongs to the C/M/P thioester hydrolase family.</text>
</comment>
<dbReference type="PANTHER" id="PTHR11066">
    <property type="entry name" value="ACYL-COA THIOESTERASE"/>
    <property type="match status" value="1"/>
</dbReference>
<dbReference type="Pfam" id="PF13622">
    <property type="entry name" value="4HBT_3"/>
    <property type="match status" value="1"/>
</dbReference>
<dbReference type="EMBL" id="CP097463">
    <property type="protein sequence ID" value="WAX57794.1"/>
    <property type="molecule type" value="Genomic_DNA"/>
</dbReference>
<organism evidence="5 6">
    <name type="scientific">Jatrophihabitans cynanchi</name>
    <dbReference type="NCBI Taxonomy" id="2944128"/>
    <lineage>
        <taxon>Bacteria</taxon>
        <taxon>Bacillati</taxon>
        <taxon>Actinomycetota</taxon>
        <taxon>Actinomycetes</taxon>
        <taxon>Jatrophihabitantales</taxon>
        <taxon>Jatrophihabitantaceae</taxon>
        <taxon>Jatrophihabitans</taxon>
    </lineage>
</organism>
<evidence type="ECO:0000259" key="4">
    <source>
        <dbReference type="Pfam" id="PF13622"/>
    </source>
</evidence>
<proteinExistence type="inferred from homology"/>
<keyword evidence="2" id="KW-0378">Hydrolase</keyword>
<dbReference type="CDD" id="cd03445">
    <property type="entry name" value="Thioesterase_II_repeat2"/>
    <property type="match status" value="1"/>
</dbReference>
<dbReference type="RefSeq" id="WP_269444341.1">
    <property type="nucleotide sequence ID" value="NZ_CP097463.1"/>
</dbReference>
<feature type="domain" description="Acyl-CoA thioesterase-like N-terminal HotDog" evidence="4">
    <location>
        <begin position="56"/>
        <end position="135"/>
    </location>
</feature>